<protein>
    <submittedName>
        <fullName evidence="2">Uncharacterized protein</fullName>
    </submittedName>
</protein>
<sequence length="251" mass="29123">MSRREDTHKWPLPDCTYHYEAVRPKSRDDQYPHNRKSTDKNDRKGTDQATDGKLRKLHRELQDRSEMKRREDANEKAYRTFAEMHDVRAGISPEERHRREHPRRGGYFAEEYEPPQYPLLRSTSFHSEDQDVLFESPLYPDSPAGRVSNSYDAGLSQYYRKPVAYGQPSARSKASTSSPRIGLVGQNNFESASTPGGLRRTFSDESTRSHDSLHSVDLGEILDEDYEEYVVVPDNVKVPGRLKKDWLHPFH</sequence>
<keyword evidence="3" id="KW-1185">Reference proteome</keyword>
<evidence type="ECO:0000313" key="3">
    <source>
        <dbReference type="Proteomes" id="UP001166286"/>
    </source>
</evidence>
<dbReference type="Proteomes" id="UP001166286">
    <property type="component" value="Unassembled WGS sequence"/>
</dbReference>
<feature type="compositionally biased region" description="Basic and acidic residues" evidence="1">
    <location>
        <begin position="1"/>
        <end position="11"/>
    </location>
</feature>
<reference evidence="2" key="1">
    <citation type="submission" date="2023-03" db="EMBL/GenBank/DDBJ databases">
        <title>Complete genome of Cladonia borealis.</title>
        <authorList>
            <person name="Park H."/>
        </authorList>
    </citation>
    <scope>NUCLEOTIDE SEQUENCE</scope>
    <source>
        <strain evidence="2">ANT050790</strain>
    </source>
</reference>
<organism evidence="2 3">
    <name type="scientific">Cladonia borealis</name>
    <dbReference type="NCBI Taxonomy" id="184061"/>
    <lineage>
        <taxon>Eukaryota</taxon>
        <taxon>Fungi</taxon>
        <taxon>Dikarya</taxon>
        <taxon>Ascomycota</taxon>
        <taxon>Pezizomycotina</taxon>
        <taxon>Lecanoromycetes</taxon>
        <taxon>OSLEUM clade</taxon>
        <taxon>Lecanoromycetidae</taxon>
        <taxon>Lecanorales</taxon>
        <taxon>Lecanorineae</taxon>
        <taxon>Cladoniaceae</taxon>
        <taxon>Cladonia</taxon>
    </lineage>
</organism>
<comment type="caution">
    <text evidence="2">The sequence shown here is derived from an EMBL/GenBank/DDBJ whole genome shotgun (WGS) entry which is preliminary data.</text>
</comment>
<gene>
    <name evidence="2" type="ORF">JMJ35_003931</name>
</gene>
<evidence type="ECO:0000313" key="2">
    <source>
        <dbReference type="EMBL" id="KAK0513567.1"/>
    </source>
</evidence>
<feature type="region of interest" description="Disordered" evidence="1">
    <location>
        <begin position="1"/>
        <end position="109"/>
    </location>
</feature>
<feature type="compositionally biased region" description="Polar residues" evidence="1">
    <location>
        <begin position="169"/>
        <end position="194"/>
    </location>
</feature>
<feature type="compositionally biased region" description="Basic and acidic residues" evidence="1">
    <location>
        <begin position="201"/>
        <end position="210"/>
    </location>
</feature>
<name>A0AA39V2P8_9LECA</name>
<evidence type="ECO:0000256" key="1">
    <source>
        <dbReference type="SAM" id="MobiDB-lite"/>
    </source>
</evidence>
<accession>A0AA39V2P8</accession>
<proteinExistence type="predicted"/>
<feature type="region of interest" description="Disordered" evidence="1">
    <location>
        <begin position="168"/>
        <end position="210"/>
    </location>
</feature>
<dbReference type="EMBL" id="JAFEKC020000007">
    <property type="protein sequence ID" value="KAK0513567.1"/>
    <property type="molecule type" value="Genomic_DNA"/>
</dbReference>
<dbReference type="AlphaFoldDB" id="A0AA39V2P8"/>
<feature type="compositionally biased region" description="Basic and acidic residues" evidence="1">
    <location>
        <begin position="20"/>
        <end position="97"/>
    </location>
</feature>